<gene>
    <name evidence="1" type="ordered locus">CCNA_01142</name>
</gene>
<dbReference type="RefSeq" id="WP_010918972.1">
    <property type="nucleotide sequence ID" value="NC_011916.1"/>
</dbReference>
<dbReference type="KEGG" id="ccs:CCNA_01142"/>
<dbReference type="AlphaFoldDB" id="A0A0H3C7E6"/>
<protein>
    <submittedName>
        <fullName evidence="1">Uncharacterized protein</fullName>
    </submittedName>
</protein>
<reference evidence="1 2" key="1">
    <citation type="journal article" date="2010" name="J. Bacteriol.">
        <title>The genetic basis of laboratory adaptation in Caulobacter crescentus.</title>
        <authorList>
            <person name="Marks M.E."/>
            <person name="Castro-Rojas C.M."/>
            <person name="Teiling C."/>
            <person name="Du L."/>
            <person name="Kapatral V."/>
            <person name="Walunas T.L."/>
            <person name="Crosson S."/>
        </authorList>
    </citation>
    <scope>NUCLEOTIDE SEQUENCE [LARGE SCALE GENOMIC DNA]</scope>
    <source>
        <strain evidence="2">NA1000 / CB15N</strain>
    </source>
</reference>
<evidence type="ECO:0000313" key="1">
    <source>
        <dbReference type="EMBL" id="ACL94607.1"/>
    </source>
</evidence>
<dbReference type="HOGENOM" id="CLU_1666237_0_0_5"/>
<proteinExistence type="predicted"/>
<accession>A0A0H3C7E6</accession>
<sequence length="158" mass="17392">MIAEHEWPSLASDFADDGQYRYIEVENATLADWQSVLDLLRLQGEVISFEVEGVAKAAPRDASLIIEWLATSAVTAQVKIAGVTYDWCIWVPTLLSFSLHPTIRNAVEFAGMCRFIELLNLATAKSVEVNLEGVSTIARFIGRDEGFVWFVGGGASTH</sequence>
<dbReference type="Proteomes" id="UP000001364">
    <property type="component" value="Chromosome"/>
</dbReference>
<keyword evidence="2" id="KW-1185">Reference proteome</keyword>
<name>A0A0H3C7E6_CAUVN</name>
<dbReference type="GeneID" id="7331513"/>
<dbReference type="RefSeq" id="YP_002516515.1">
    <property type="nucleotide sequence ID" value="NC_011916.1"/>
</dbReference>
<organism evidence="1 2">
    <name type="scientific">Caulobacter vibrioides (strain NA1000 / CB15N)</name>
    <name type="common">Caulobacter crescentus</name>
    <dbReference type="NCBI Taxonomy" id="565050"/>
    <lineage>
        <taxon>Bacteria</taxon>
        <taxon>Pseudomonadati</taxon>
        <taxon>Pseudomonadota</taxon>
        <taxon>Alphaproteobacteria</taxon>
        <taxon>Caulobacterales</taxon>
        <taxon>Caulobacteraceae</taxon>
        <taxon>Caulobacter</taxon>
    </lineage>
</organism>
<dbReference type="EMBL" id="CP001340">
    <property type="protein sequence ID" value="ACL94607.1"/>
    <property type="molecule type" value="Genomic_DNA"/>
</dbReference>
<evidence type="ECO:0000313" key="2">
    <source>
        <dbReference type="Proteomes" id="UP000001364"/>
    </source>
</evidence>
<dbReference type="OrthoDB" id="7875217at2"/>